<dbReference type="PROSITE" id="PS00211">
    <property type="entry name" value="ABC_TRANSPORTER_1"/>
    <property type="match status" value="1"/>
</dbReference>
<dbReference type="AlphaFoldDB" id="A0A1X7PR80"/>
<evidence type="ECO:0000256" key="6">
    <source>
        <dbReference type="ARBA" id="ARBA00022840"/>
    </source>
</evidence>
<dbReference type="InterPro" id="IPR003439">
    <property type="entry name" value="ABC_transporter-like_ATP-bd"/>
</dbReference>
<feature type="region of interest" description="Disordered" evidence="8">
    <location>
        <begin position="254"/>
        <end position="273"/>
    </location>
</feature>
<accession>A0A1X7PR80</accession>
<evidence type="ECO:0000313" key="10">
    <source>
        <dbReference type="EMBL" id="SMH53786.1"/>
    </source>
</evidence>
<evidence type="ECO:0000256" key="8">
    <source>
        <dbReference type="SAM" id="MobiDB-lite"/>
    </source>
</evidence>
<name>A0A1X7PR80_9HYPH</name>
<dbReference type="InterPro" id="IPR013563">
    <property type="entry name" value="Oligopep_ABC_C"/>
</dbReference>
<keyword evidence="5" id="KW-0547">Nucleotide-binding</keyword>
<dbReference type="Pfam" id="PF00005">
    <property type="entry name" value="ABC_tran"/>
    <property type="match status" value="1"/>
</dbReference>
<dbReference type="InterPro" id="IPR050388">
    <property type="entry name" value="ABC_Ni/Peptide_Import"/>
</dbReference>
<dbReference type="GO" id="GO:0055085">
    <property type="term" value="P:transmembrane transport"/>
    <property type="evidence" value="ECO:0007669"/>
    <property type="project" value="UniProtKB-ARBA"/>
</dbReference>
<dbReference type="Proteomes" id="UP000193083">
    <property type="component" value="Unassembled WGS sequence"/>
</dbReference>
<keyword evidence="3" id="KW-0813">Transport</keyword>
<keyword evidence="6 10" id="KW-0067">ATP-binding</keyword>
<dbReference type="PROSITE" id="PS50893">
    <property type="entry name" value="ABC_TRANSPORTER_2"/>
    <property type="match status" value="1"/>
</dbReference>
<keyword evidence="7" id="KW-0472">Membrane</keyword>
<reference evidence="10 11" key="1">
    <citation type="submission" date="2017-04" db="EMBL/GenBank/DDBJ databases">
        <authorList>
            <person name="Afonso C.L."/>
            <person name="Miller P.J."/>
            <person name="Scott M.A."/>
            <person name="Spackman E."/>
            <person name="Goraichik I."/>
            <person name="Dimitrov K.M."/>
            <person name="Suarez D.L."/>
            <person name="Swayne D.E."/>
        </authorList>
    </citation>
    <scope>NUCLEOTIDE SEQUENCE [LARGE SCALE GENOMIC DNA]</scope>
    <source>
        <strain evidence="10 11">B5P</strain>
    </source>
</reference>
<dbReference type="SMART" id="SM00382">
    <property type="entry name" value="AAA"/>
    <property type="match status" value="1"/>
</dbReference>
<feature type="domain" description="ABC transporter" evidence="9">
    <location>
        <begin position="7"/>
        <end position="256"/>
    </location>
</feature>
<evidence type="ECO:0000256" key="3">
    <source>
        <dbReference type="ARBA" id="ARBA00022448"/>
    </source>
</evidence>
<dbReference type="NCBIfam" id="TIGR01727">
    <property type="entry name" value="oligo_HPY"/>
    <property type="match status" value="1"/>
</dbReference>
<evidence type="ECO:0000256" key="5">
    <source>
        <dbReference type="ARBA" id="ARBA00022741"/>
    </source>
</evidence>
<evidence type="ECO:0000256" key="7">
    <source>
        <dbReference type="ARBA" id="ARBA00023136"/>
    </source>
</evidence>
<dbReference type="GO" id="GO:0015833">
    <property type="term" value="P:peptide transport"/>
    <property type="evidence" value="ECO:0007669"/>
    <property type="project" value="InterPro"/>
</dbReference>
<dbReference type="SUPFAM" id="SSF52540">
    <property type="entry name" value="P-loop containing nucleoside triphosphate hydrolases"/>
    <property type="match status" value="1"/>
</dbReference>
<sequence>MMATPLLSINDLQVRIRANPRAQLLRGVSLSVGRGETLAVVGESGCGKSLTSLSVMGLLPDGLEKHAGTIQFDGTDLPVTDNDAMRKIRGRRIGMVFQEPMAALNPVYSIGDQVAEVIHEHETVSKAEAMARVVELLTQVQLPDPARIVHEYPHRLSGGQRQRVVIAMALACRPDLLIADEPTTALDVTVQAQIMRLLRDLQEEMGIAILLITHNLGLVAQMADRVAVMYAGSKVEEAATRELFARPRHPYTRGLLAATPRPGRRRPGEPPLTEIPGVVPSATDMLDGCRFRPRCSVAVDLCTRQDPSFADSVACHLSTREHA</sequence>
<evidence type="ECO:0000313" key="11">
    <source>
        <dbReference type="Proteomes" id="UP000193083"/>
    </source>
</evidence>
<dbReference type="InterPro" id="IPR003593">
    <property type="entry name" value="AAA+_ATPase"/>
</dbReference>
<dbReference type="InterPro" id="IPR027417">
    <property type="entry name" value="P-loop_NTPase"/>
</dbReference>
<evidence type="ECO:0000256" key="4">
    <source>
        <dbReference type="ARBA" id="ARBA00022475"/>
    </source>
</evidence>
<dbReference type="CDD" id="cd03257">
    <property type="entry name" value="ABC_NikE_OppD_transporters"/>
    <property type="match status" value="1"/>
</dbReference>
<dbReference type="InterPro" id="IPR017871">
    <property type="entry name" value="ABC_transporter-like_CS"/>
</dbReference>
<gene>
    <name evidence="10" type="ORF">SAMN02982922_4931</name>
</gene>
<evidence type="ECO:0000259" key="9">
    <source>
        <dbReference type="PROSITE" id="PS50893"/>
    </source>
</evidence>
<dbReference type="PANTHER" id="PTHR43297">
    <property type="entry name" value="OLIGOPEPTIDE TRANSPORT ATP-BINDING PROTEIN APPD"/>
    <property type="match status" value="1"/>
</dbReference>
<organism evidence="10 11">
    <name type="scientific">Mesorhizobium australicum</name>
    <dbReference type="NCBI Taxonomy" id="536018"/>
    <lineage>
        <taxon>Bacteria</taxon>
        <taxon>Pseudomonadati</taxon>
        <taxon>Pseudomonadota</taxon>
        <taxon>Alphaproteobacteria</taxon>
        <taxon>Hyphomicrobiales</taxon>
        <taxon>Phyllobacteriaceae</taxon>
        <taxon>Mesorhizobium</taxon>
    </lineage>
</organism>
<dbReference type="GO" id="GO:0005886">
    <property type="term" value="C:plasma membrane"/>
    <property type="evidence" value="ECO:0007669"/>
    <property type="project" value="UniProtKB-SubCell"/>
</dbReference>
<evidence type="ECO:0000256" key="1">
    <source>
        <dbReference type="ARBA" id="ARBA00004417"/>
    </source>
</evidence>
<dbReference type="Pfam" id="PF08352">
    <property type="entry name" value="oligo_HPY"/>
    <property type="match status" value="1"/>
</dbReference>
<dbReference type="RefSeq" id="WP_085466576.1">
    <property type="nucleotide sequence ID" value="NZ_FXBL01000004.1"/>
</dbReference>
<dbReference type="EMBL" id="FXBL01000004">
    <property type="protein sequence ID" value="SMH53786.1"/>
    <property type="molecule type" value="Genomic_DNA"/>
</dbReference>
<dbReference type="OrthoDB" id="9815712at2"/>
<comment type="subcellular location">
    <subcellularLocation>
        <location evidence="1">Cell inner membrane</location>
        <topology evidence="1">Peripheral membrane protein</topology>
    </subcellularLocation>
</comment>
<keyword evidence="11" id="KW-1185">Reference proteome</keyword>
<proteinExistence type="inferred from homology"/>
<dbReference type="FunFam" id="3.40.50.300:FF:000016">
    <property type="entry name" value="Oligopeptide ABC transporter ATP-binding component"/>
    <property type="match status" value="1"/>
</dbReference>
<dbReference type="GO" id="GO:0005524">
    <property type="term" value="F:ATP binding"/>
    <property type="evidence" value="ECO:0007669"/>
    <property type="project" value="UniProtKB-KW"/>
</dbReference>
<dbReference type="GO" id="GO:0016887">
    <property type="term" value="F:ATP hydrolysis activity"/>
    <property type="evidence" value="ECO:0007669"/>
    <property type="project" value="InterPro"/>
</dbReference>
<protein>
    <submittedName>
        <fullName evidence="10">Peptide/nickel transport system ATP-binding protein</fullName>
    </submittedName>
</protein>
<evidence type="ECO:0000256" key="2">
    <source>
        <dbReference type="ARBA" id="ARBA00005417"/>
    </source>
</evidence>
<dbReference type="Gene3D" id="3.40.50.300">
    <property type="entry name" value="P-loop containing nucleotide triphosphate hydrolases"/>
    <property type="match status" value="1"/>
</dbReference>
<keyword evidence="4" id="KW-1003">Cell membrane</keyword>
<dbReference type="PANTHER" id="PTHR43297:SF2">
    <property type="entry name" value="DIPEPTIDE TRANSPORT ATP-BINDING PROTEIN DPPD"/>
    <property type="match status" value="1"/>
</dbReference>
<comment type="similarity">
    <text evidence="2">Belongs to the ABC transporter superfamily.</text>
</comment>